<organism evidence="6 7">
    <name type="scientific">Lentzea kristufekii</name>
    <dbReference type="NCBI Taxonomy" id="3095430"/>
    <lineage>
        <taxon>Bacteria</taxon>
        <taxon>Bacillati</taxon>
        <taxon>Actinomycetota</taxon>
        <taxon>Actinomycetes</taxon>
        <taxon>Pseudonocardiales</taxon>
        <taxon>Pseudonocardiaceae</taxon>
        <taxon>Lentzea</taxon>
    </lineage>
</organism>
<name>A0ABU4TJZ7_9PSEU</name>
<evidence type="ECO:0000313" key="6">
    <source>
        <dbReference type="EMBL" id="MDX8048591.1"/>
    </source>
</evidence>
<protein>
    <submittedName>
        <fullName evidence="6">Restriction endonuclease subunit S</fullName>
        <ecNumber evidence="6">3.1.21.-</ecNumber>
    </submittedName>
</protein>
<keyword evidence="6" id="KW-0378">Hydrolase</keyword>
<comment type="subunit">
    <text evidence="4">The methyltransferase is composed of M and S polypeptides.</text>
</comment>
<comment type="similarity">
    <text evidence="1">Belongs to the type-I restriction system S methylase family.</text>
</comment>
<keyword evidence="7" id="KW-1185">Reference proteome</keyword>
<gene>
    <name evidence="6" type="ORF">SK571_04305</name>
</gene>
<evidence type="ECO:0000256" key="1">
    <source>
        <dbReference type="ARBA" id="ARBA00010923"/>
    </source>
</evidence>
<dbReference type="InterPro" id="IPR000055">
    <property type="entry name" value="Restrct_endonuc_typeI_TRD"/>
</dbReference>
<evidence type="ECO:0000256" key="4">
    <source>
        <dbReference type="ARBA" id="ARBA00038652"/>
    </source>
</evidence>
<comment type="caution">
    <text evidence="6">The sequence shown here is derived from an EMBL/GenBank/DDBJ whole genome shotgun (WGS) entry which is preliminary data.</text>
</comment>
<dbReference type="CDD" id="cd17524">
    <property type="entry name" value="RMtype1_S_EcoUTORF5051P-TRD2-CR2_like"/>
    <property type="match status" value="1"/>
</dbReference>
<dbReference type="EC" id="3.1.21.-" evidence="6"/>
<dbReference type="Pfam" id="PF01420">
    <property type="entry name" value="Methylase_S"/>
    <property type="match status" value="1"/>
</dbReference>
<dbReference type="EMBL" id="JAXAVV010000002">
    <property type="protein sequence ID" value="MDX8048591.1"/>
    <property type="molecule type" value="Genomic_DNA"/>
</dbReference>
<dbReference type="GO" id="GO:0004519">
    <property type="term" value="F:endonuclease activity"/>
    <property type="evidence" value="ECO:0007669"/>
    <property type="project" value="UniProtKB-KW"/>
</dbReference>
<dbReference type="InterPro" id="IPR051212">
    <property type="entry name" value="Type-I_RE_S_subunit"/>
</dbReference>
<evidence type="ECO:0000313" key="7">
    <source>
        <dbReference type="Proteomes" id="UP001271792"/>
    </source>
</evidence>
<dbReference type="SUPFAM" id="SSF116734">
    <property type="entry name" value="DNA methylase specificity domain"/>
    <property type="match status" value="2"/>
</dbReference>
<keyword evidence="6" id="KW-0540">Nuclease</keyword>
<dbReference type="InterPro" id="IPR044946">
    <property type="entry name" value="Restrct_endonuc_typeI_TRD_sf"/>
</dbReference>
<proteinExistence type="inferred from homology"/>
<keyword evidence="3" id="KW-0238">DNA-binding</keyword>
<dbReference type="PANTHER" id="PTHR43140:SF1">
    <property type="entry name" value="TYPE I RESTRICTION ENZYME ECOKI SPECIFICITY SUBUNIT"/>
    <property type="match status" value="1"/>
</dbReference>
<sequence>MIIKDISSLCDSLSELLMIPGQIPQIRRAVLDLAVSGRLVPECDDAEDAAEYLSSVVHALEDEKPAKKLKGVERPQIGVSVPETWAPTMLGCISTDIRYGTSLKTSDSGEVPVLRMGNIQKQRLEFDKLKYLPLTPDLKHLMLEHGDILFNRTNSAALVGKSAVFHGGGPFTFASYLIRVRLHPDVEPDFVNLWLGSSAGREWANRVKTDAISQSNINGTSLGQFPLALPSRSEQVRIVERVEAILSLIDSFEVEKDELAARRRATTVAACNALVRRREKLLLDHADKLIRTSEDVDEVERTIFGLAVSGQLVPQRSSDFDGHALVAEFAESSKKKELAGAAFNLLKDPPFPIPDSWAWTTLGVAGNVVGGGTPRSGQDGCFTYDPSLGLPWFTPADLGGNASMYAPASRRFLTEAGLKSCSAQPLPAGSVLFSSRAPIGYVAILEQPASTNQGFKSFVPRRGLVSEFVYFWLRYWAPEIDAAAPSVTFREANKKAMERQPIPVPPVEEQHRIVDRVVQLMAVVRSLRDHIAA</sequence>
<dbReference type="GO" id="GO:0016787">
    <property type="term" value="F:hydrolase activity"/>
    <property type="evidence" value="ECO:0007669"/>
    <property type="project" value="UniProtKB-KW"/>
</dbReference>
<evidence type="ECO:0000256" key="2">
    <source>
        <dbReference type="ARBA" id="ARBA00022747"/>
    </source>
</evidence>
<accession>A0ABU4TJZ7</accession>
<keyword evidence="6" id="KW-0255">Endonuclease</keyword>
<feature type="domain" description="Type I restriction modification DNA specificity" evidence="5">
    <location>
        <begin position="390"/>
        <end position="522"/>
    </location>
</feature>
<dbReference type="Gene3D" id="3.90.220.20">
    <property type="entry name" value="DNA methylase specificity domains"/>
    <property type="match status" value="2"/>
</dbReference>
<dbReference type="RefSeq" id="WP_319982708.1">
    <property type="nucleotide sequence ID" value="NZ_JAXAVV010000002.1"/>
</dbReference>
<dbReference type="Proteomes" id="UP001271792">
    <property type="component" value="Unassembled WGS sequence"/>
</dbReference>
<keyword evidence="2" id="KW-0680">Restriction system</keyword>
<reference evidence="6 7" key="2">
    <citation type="submission" date="2023-11" db="EMBL/GenBank/DDBJ databases">
        <authorList>
            <person name="Lara A.C."/>
            <person name="Chronakova A."/>
        </authorList>
    </citation>
    <scope>NUCLEOTIDE SEQUENCE [LARGE SCALE GENOMIC DNA]</scope>
    <source>
        <strain evidence="6 7">BCCO 10_0798</strain>
    </source>
</reference>
<evidence type="ECO:0000259" key="5">
    <source>
        <dbReference type="Pfam" id="PF01420"/>
    </source>
</evidence>
<evidence type="ECO:0000256" key="3">
    <source>
        <dbReference type="ARBA" id="ARBA00023125"/>
    </source>
</evidence>
<reference evidence="6 7" key="1">
    <citation type="submission" date="2023-11" db="EMBL/GenBank/DDBJ databases">
        <title>Lentzea sokolovensis, sp. nov., Lentzea kristufkii, sp. nov., and Lentzea miocenensis, sp. nov., rare actinobacteria from Sokolov Coal Basin, Miocene lacustrine sediment, Czech Republic.</title>
        <authorList>
            <person name="Lara A."/>
            <person name="Kotroba L."/>
            <person name="Nouioui I."/>
            <person name="Neumann-Schaal M."/>
            <person name="Mast Y."/>
            <person name="Chronakova A."/>
        </authorList>
    </citation>
    <scope>NUCLEOTIDE SEQUENCE [LARGE SCALE GENOMIC DNA]</scope>
    <source>
        <strain evidence="6 7">BCCO 10_0798</strain>
    </source>
</reference>
<dbReference type="PANTHER" id="PTHR43140">
    <property type="entry name" value="TYPE-1 RESTRICTION ENZYME ECOKI SPECIFICITY PROTEIN"/>
    <property type="match status" value="1"/>
</dbReference>